<dbReference type="PANTHER" id="PTHR12855:SF10">
    <property type="entry name" value="DNA METHYLTRANSFERASE 1-ASSOCIATED PROTEIN 1"/>
    <property type="match status" value="1"/>
</dbReference>
<proteinExistence type="inferred from homology"/>
<keyword evidence="4" id="KW-0156">Chromatin regulator</keyword>
<evidence type="ECO:0000256" key="6">
    <source>
        <dbReference type="ARBA" id="ARBA00023163"/>
    </source>
</evidence>
<evidence type="ECO:0000313" key="13">
    <source>
        <dbReference type="Proteomes" id="UP001211907"/>
    </source>
</evidence>
<dbReference type="EMBL" id="JADGJH010000298">
    <property type="protein sequence ID" value="KAJ3131393.1"/>
    <property type="molecule type" value="Genomic_DNA"/>
</dbReference>
<evidence type="ECO:0000256" key="10">
    <source>
        <dbReference type="SAM" id="MobiDB-lite"/>
    </source>
</evidence>
<dbReference type="GO" id="GO:0035267">
    <property type="term" value="C:NuA4 histone acetyltransferase complex"/>
    <property type="evidence" value="ECO:0007669"/>
    <property type="project" value="InterPro"/>
</dbReference>
<dbReference type="GO" id="GO:0003714">
    <property type="term" value="F:transcription corepressor activity"/>
    <property type="evidence" value="ECO:0007669"/>
    <property type="project" value="TreeGrafter"/>
</dbReference>
<dbReference type="InterPro" id="IPR032563">
    <property type="entry name" value="DAMP1_SANT-like"/>
</dbReference>
<evidence type="ECO:0000259" key="11">
    <source>
        <dbReference type="SMART" id="SM00717"/>
    </source>
</evidence>
<dbReference type="PANTHER" id="PTHR12855">
    <property type="entry name" value="DNA METHYLTRANSFERASE 1-ASSOCIATED PROTEIN 1 FAMILY MEMBER"/>
    <property type="match status" value="1"/>
</dbReference>
<comment type="subcellular location">
    <subcellularLocation>
        <location evidence="1">Nucleus</location>
    </subcellularLocation>
</comment>
<dbReference type="GO" id="GO:0000122">
    <property type="term" value="P:negative regulation of transcription by RNA polymerase II"/>
    <property type="evidence" value="ECO:0007669"/>
    <property type="project" value="TreeGrafter"/>
</dbReference>
<dbReference type="InterPro" id="IPR009057">
    <property type="entry name" value="Homeodomain-like_sf"/>
</dbReference>
<evidence type="ECO:0000256" key="9">
    <source>
        <dbReference type="SAM" id="Coils"/>
    </source>
</evidence>
<feature type="domain" description="Myb-like" evidence="11">
    <location>
        <begin position="83"/>
        <end position="134"/>
    </location>
</feature>
<evidence type="ECO:0000256" key="1">
    <source>
        <dbReference type="ARBA" id="ARBA00004123"/>
    </source>
</evidence>
<keyword evidence="13" id="KW-1185">Reference proteome</keyword>
<evidence type="ECO:0000256" key="2">
    <source>
        <dbReference type="ARBA" id="ARBA00006918"/>
    </source>
</evidence>
<dbReference type="Pfam" id="PF05499">
    <property type="entry name" value="DMAP1"/>
    <property type="match status" value="1"/>
</dbReference>
<evidence type="ECO:0000313" key="12">
    <source>
        <dbReference type="EMBL" id="KAJ3131393.1"/>
    </source>
</evidence>
<sequence length="414" mass="46482">MSARATQQKLVELAGGAPPLVFADVFWATQAAGRVSKPARKWTTAVITSSARSDGLALQHWIPEDEAATGREEKSKLLSTDNADSEWTREETDELFALCKRFDLRFTVVVDRLESDKSRTIEDVKERYYDVTNKILSARSISNNLSIPPQPLYIFNKQREVERKKILEALYARTPEQIKEEEYLFHELKRRELHELKWAADRDYLVKILSNHELAIPMPLPVVPLAGIQQKKKKQVEHGSGGGNGAQIETTVKRRAGPAVSVPQQIDGLIAAPHTLARREIPQGVWLRGQRPIVPKASNMHQRFKDVLEEFGLSAPPNMPNVAVCDVIDEVRLNVMVLIDVRRTCEKMEAEIAQLKERKKALLAGEISTGVHSGGPAILRGDSDEEEFDEIETTNKRRKKAAGGGNLMKKARLH</sequence>
<evidence type="ECO:0000256" key="5">
    <source>
        <dbReference type="ARBA" id="ARBA00023015"/>
    </source>
</evidence>
<dbReference type="InterPro" id="IPR008468">
    <property type="entry name" value="DMAP1"/>
</dbReference>
<dbReference type="Gene3D" id="1.10.10.60">
    <property type="entry name" value="Homeodomain-like"/>
    <property type="match status" value="1"/>
</dbReference>
<dbReference type="GO" id="GO:0006338">
    <property type="term" value="P:chromatin remodeling"/>
    <property type="evidence" value="ECO:0007669"/>
    <property type="project" value="InterPro"/>
</dbReference>
<evidence type="ECO:0000256" key="8">
    <source>
        <dbReference type="ARBA" id="ARBA00025264"/>
    </source>
</evidence>
<feature type="region of interest" description="Disordered" evidence="10">
    <location>
        <begin position="374"/>
        <end position="414"/>
    </location>
</feature>
<keyword evidence="5" id="KW-0805">Transcription regulation</keyword>
<keyword evidence="7" id="KW-0539">Nucleus</keyword>
<dbReference type="InterPro" id="IPR027109">
    <property type="entry name" value="Swc4/Dmap1"/>
</dbReference>
<comment type="caution">
    <text evidence="12">The sequence shown here is derived from an EMBL/GenBank/DDBJ whole genome shotgun (WGS) entry which is preliminary data.</text>
</comment>
<comment type="function">
    <text evidence="8">Component of the SWR1 complex which mediates the ATP-dependent exchange of histone H2A for the H2A variant HZT1 leading to transcriptional regulation of selected genes by chromatin remodeling. Component of the NuA4 histone acetyltransferase complex which is involved in transcriptional activation of selected genes principally by acetylation of nucleosomal histone H4 and H2A. The NuA4 complex is also involved in DNA repair.</text>
</comment>
<dbReference type="GO" id="GO:0000812">
    <property type="term" value="C:Swr1 complex"/>
    <property type="evidence" value="ECO:0007669"/>
    <property type="project" value="TreeGrafter"/>
</dbReference>
<dbReference type="Proteomes" id="UP001211907">
    <property type="component" value="Unassembled WGS sequence"/>
</dbReference>
<dbReference type="GO" id="GO:0006281">
    <property type="term" value="P:DNA repair"/>
    <property type="evidence" value="ECO:0007669"/>
    <property type="project" value="InterPro"/>
</dbReference>
<organism evidence="12 13">
    <name type="scientific">Physocladia obscura</name>
    <dbReference type="NCBI Taxonomy" id="109957"/>
    <lineage>
        <taxon>Eukaryota</taxon>
        <taxon>Fungi</taxon>
        <taxon>Fungi incertae sedis</taxon>
        <taxon>Chytridiomycota</taxon>
        <taxon>Chytridiomycota incertae sedis</taxon>
        <taxon>Chytridiomycetes</taxon>
        <taxon>Chytridiales</taxon>
        <taxon>Chytriomycetaceae</taxon>
        <taxon>Physocladia</taxon>
    </lineage>
</organism>
<accession>A0AAD5XJ03</accession>
<evidence type="ECO:0000256" key="7">
    <source>
        <dbReference type="ARBA" id="ARBA00023242"/>
    </source>
</evidence>
<evidence type="ECO:0000256" key="3">
    <source>
        <dbReference type="ARBA" id="ARBA00019132"/>
    </source>
</evidence>
<feature type="compositionally biased region" description="Acidic residues" evidence="10">
    <location>
        <begin position="383"/>
        <end position="392"/>
    </location>
</feature>
<keyword evidence="9" id="KW-0175">Coiled coil</keyword>
<evidence type="ECO:0000256" key="4">
    <source>
        <dbReference type="ARBA" id="ARBA00022853"/>
    </source>
</evidence>
<keyword evidence="6" id="KW-0804">Transcription</keyword>
<reference evidence="12" key="1">
    <citation type="submission" date="2020-05" db="EMBL/GenBank/DDBJ databases">
        <title>Phylogenomic resolution of chytrid fungi.</title>
        <authorList>
            <person name="Stajich J.E."/>
            <person name="Amses K."/>
            <person name="Simmons R."/>
            <person name="Seto K."/>
            <person name="Myers J."/>
            <person name="Bonds A."/>
            <person name="Quandt C.A."/>
            <person name="Barry K."/>
            <person name="Liu P."/>
            <person name="Grigoriev I."/>
            <person name="Longcore J.E."/>
            <person name="James T.Y."/>
        </authorList>
    </citation>
    <scope>NUCLEOTIDE SEQUENCE</scope>
    <source>
        <strain evidence="12">JEL0513</strain>
    </source>
</reference>
<gene>
    <name evidence="12" type="primary">SWC4</name>
    <name evidence="12" type="ORF">HK100_006413</name>
</gene>
<dbReference type="InterPro" id="IPR001005">
    <property type="entry name" value="SANT/Myb"/>
</dbReference>
<name>A0AAD5XJ03_9FUNG</name>
<dbReference type="SMART" id="SM00717">
    <property type="entry name" value="SANT"/>
    <property type="match status" value="1"/>
</dbReference>
<dbReference type="SUPFAM" id="SSF46689">
    <property type="entry name" value="Homeodomain-like"/>
    <property type="match status" value="1"/>
</dbReference>
<comment type="similarity">
    <text evidence="2">Belongs to the SWC4 family.</text>
</comment>
<dbReference type="Pfam" id="PF16282">
    <property type="entry name" value="SANT_DAMP1_like"/>
    <property type="match status" value="1"/>
</dbReference>
<feature type="coiled-coil region" evidence="9">
    <location>
        <begin position="338"/>
        <end position="365"/>
    </location>
</feature>
<dbReference type="AlphaFoldDB" id="A0AAD5XJ03"/>
<protein>
    <recommendedName>
        <fullName evidence="3">SWR1-complex protein 4</fullName>
    </recommendedName>
</protein>